<feature type="chain" id="PRO_5019446215" evidence="3">
    <location>
        <begin position="24"/>
        <end position="532"/>
    </location>
</feature>
<evidence type="ECO:0000256" key="1">
    <source>
        <dbReference type="SAM" id="MobiDB-lite"/>
    </source>
</evidence>
<accession>A0A418WEK7</accession>
<feature type="transmembrane region" description="Helical" evidence="2">
    <location>
        <begin position="272"/>
        <end position="291"/>
    </location>
</feature>
<proteinExistence type="predicted"/>
<feature type="compositionally biased region" description="Low complexity" evidence="1">
    <location>
        <begin position="62"/>
        <end position="113"/>
    </location>
</feature>
<evidence type="ECO:0000256" key="2">
    <source>
        <dbReference type="SAM" id="Phobius"/>
    </source>
</evidence>
<feature type="compositionally biased region" description="Gly residues" evidence="1">
    <location>
        <begin position="50"/>
        <end position="61"/>
    </location>
</feature>
<reference evidence="4 5" key="1">
    <citation type="submission" date="2018-09" db="EMBL/GenBank/DDBJ databases">
        <authorList>
            <person name="Zhu H."/>
        </authorList>
    </citation>
    <scope>NUCLEOTIDE SEQUENCE [LARGE SCALE GENOMIC DNA]</scope>
    <source>
        <strain evidence="4 5">K1W22B-8</strain>
    </source>
</reference>
<dbReference type="AlphaFoldDB" id="A0A418WEK7"/>
<name>A0A418WEK7_9PROT</name>
<sequence length="532" mass="55986">MRRRLGAALMAALIGLGSGPVAPALVRTAVVAAAFTVAAPDQAEARRSGSSGGYSRPGGSSGSTRTPSFGDSSSSSSGGYARPGSGSAGSSGYDSGYSGSGSDRSASRGQSRSALDDFLTPETRTPSAGSSGSGSGGSGSGGSGSTTRRPRSDDADPYGYYGDRGYRPPDYASRGRSSFGVFDAVLLWYLLDTISDRSHADFFRDNRDDPGYREWRAEADAQAQSDPELKAKLAALDRQLAAGGGDPARAGQVPADVPDQVARARGLGEGPGMGTILIVVLIGGFVLFMMWKMSRPRKPPGGQPPRTQGGDGTMLGTAAAILRNKASGAKYQPDLFRVGMPLTLDPAPFILAEGMTKVTAPKAGMDNGRIGVDAIGTVTDGAGTYHRLYLEDEGAFFQLVLDAQGNPSECRYFKRLDEIQPADKDEWGFWLDKTDGMIGWPEFETKDGQRYARAWSPGSSKVPPRDVTEAIENLEGTIERKLHMMLYARKTGRADPAPAVEYLLVTAVDAKGEAWVELHAGIDINPSALSLS</sequence>
<organism evidence="4 5">
    <name type="scientific">Oleomonas cavernae</name>
    <dbReference type="NCBI Taxonomy" id="2320859"/>
    <lineage>
        <taxon>Bacteria</taxon>
        <taxon>Pseudomonadati</taxon>
        <taxon>Pseudomonadota</taxon>
        <taxon>Alphaproteobacteria</taxon>
        <taxon>Acetobacterales</taxon>
        <taxon>Acetobacteraceae</taxon>
        <taxon>Oleomonas</taxon>
    </lineage>
</organism>
<dbReference type="InterPro" id="IPR019621">
    <property type="entry name" value="DUF2491"/>
</dbReference>
<protein>
    <submittedName>
        <fullName evidence="4">DUF2491 family protein</fullName>
    </submittedName>
</protein>
<evidence type="ECO:0000256" key="3">
    <source>
        <dbReference type="SAM" id="SignalP"/>
    </source>
</evidence>
<dbReference type="EMBL" id="QYUK01000011">
    <property type="protein sequence ID" value="RJF88420.1"/>
    <property type="molecule type" value="Genomic_DNA"/>
</dbReference>
<keyword evidence="5" id="KW-1185">Reference proteome</keyword>
<keyword evidence="2" id="KW-0472">Membrane</keyword>
<feature type="signal peptide" evidence="3">
    <location>
        <begin position="1"/>
        <end position="23"/>
    </location>
</feature>
<keyword evidence="2" id="KW-0812">Transmembrane</keyword>
<gene>
    <name evidence="4" type="ORF">D3874_16520</name>
</gene>
<feature type="compositionally biased region" description="Gly residues" evidence="1">
    <location>
        <begin position="131"/>
        <end position="144"/>
    </location>
</feature>
<keyword evidence="2" id="KW-1133">Transmembrane helix</keyword>
<keyword evidence="3" id="KW-0732">Signal</keyword>
<evidence type="ECO:0000313" key="5">
    <source>
        <dbReference type="Proteomes" id="UP000284605"/>
    </source>
</evidence>
<dbReference type="Pfam" id="PF10679">
    <property type="entry name" value="DUF2491"/>
    <property type="match status" value="1"/>
</dbReference>
<feature type="compositionally biased region" description="Low complexity" evidence="1">
    <location>
        <begin position="157"/>
        <end position="171"/>
    </location>
</feature>
<feature type="region of interest" description="Disordered" evidence="1">
    <location>
        <begin position="41"/>
        <end position="173"/>
    </location>
</feature>
<evidence type="ECO:0000313" key="4">
    <source>
        <dbReference type="EMBL" id="RJF88420.1"/>
    </source>
</evidence>
<comment type="caution">
    <text evidence="4">The sequence shown here is derived from an EMBL/GenBank/DDBJ whole genome shotgun (WGS) entry which is preliminary data.</text>
</comment>
<dbReference type="Proteomes" id="UP000284605">
    <property type="component" value="Unassembled WGS sequence"/>
</dbReference>